<name>A0ABY4KGF7_9FLAO</name>
<dbReference type="RefSeq" id="WP_248434595.1">
    <property type="nucleotide sequence ID" value="NZ_CP096205.1"/>
</dbReference>
<proteinExistence type="predicted"/>
<gene>
    <name evidence="1" type="ORF">M0M57_01135</name>
</gene>
<reference evidence="1" key="1">
    <citation type="submission" date="2022-04" db="EMBL/GenBank/DDBJ databases">
        <title>Consumption of N2O by Flavobacterium azooxidireducens sp. nov. isolated from Decomposing Leaf Litter of Phragmites australis (Cav.).</title>
        <authorList>
            <person name="Behrendt U."/>
            <person name="Spanner T."/>
            <person name="Augustin J."/>
            <person name="Horn M.A."/>
            <person name="Kolb S."/>
            <person name="Ulrich A."/>
        </authorList>
    </citation>
    <scope>NUCLEOTIDE SEQUENCE</scope>
    <source>
        <strain evidence="1">IGB 4-14</strain>
    </source>
</reference>
<evidence type="ECO:0000313" key="1">
    <source>
        <dbReference type="EMBL" id="UPQ79455.1"/>
    </source>
</evidence>
<sequence>MFDEIYKYLGITVVSSTTAYLIIKYFSESIFENYLQKRIETHKSELERLNISYQIQFSSLHVERAEVIKSLYNNLHEYKLAIMDFFDGKLNVEKPQEHLKYKLDQWTKYSVDFNATFHKNKIFFSLSQVELMNTIDKEMNKINEGTRSFLSAFKFASEQIDAINNNDSRFLELKRESLQLIDRVMIIEKELETEFRSLLGVELKK</sequence>
<accession>A0ABY4KGF7</accession>
<organism evidence="1 2">
    <name type="scientific">Flavobacterium azooxidireducens</name>
    <dbReference type="NCBI Taxonomy" id="1871076"/>
    <lineage>
        <taxon>Bacteria</taxon>
        <taxon>Pseudomonadati</taxon>
        <taxon>Bacteroidota</taxon>
        <taxon>Flavobacteriia</taxon>
        <taxon>Flavobacteriales</taxon>
        <taxon>Flavobacteriaceae</taxon>
        <taxon>Flavobacterium</taxon>
    </lineage>
</organism>
<keyword evidence="2" id="KW-1185">Reference proteome</keyword>
<protein>
    <submittedName>
        <fullName evidence="1">Uncharacterized protein</fullName>
    </submittedName>
</protein>
<evidence type="ECO:0000313" key="2">
    <source>
        <dbReference type="Proteomes" id="UP000830583"/>
    </source>
</evidence>
<dbReference type="Proteomes" id="UP000830583">
    <property type="component" value="Chromosome"/>
</dbReference>
<dbReference type="EMBL" id="CP096205">
    <property type="protein sequence ID" value="UPQ79455.1"/>
    <property type="molecule type" value="Genomic_DNA"/>
</dbReference>